<keyword evidence="3" id="KW-1185">Reference proteome</keyword>
<reference evidence="2 3" key="1">
    <citation type="journal article" date="2019" name="Int. J. Syst. Evol. Microbiol.">
        <title>The Global Catalogue of Microorganisms (GCM) 10K type strain sequencing project: providing services to taxonomists for standard genome sequencing and annotation.</title>
        <authorList>
            <consortium name="The Broad Institute Genomics Platform"/>
            <consortium name="The Broad Institute Genome Sequencing Center for Infectious Disease"/>
            <person name="Wu L."/>
            <person name="Ma J."/>
        </authorList>
    </citation>
    <scope>NUCLEOTIDE SEQUENCE [LARGE SCALE GENOMIC DNA]</scope>
    <source>
        <strain evidence="2 3">JCM 4395</strain>
    </source>
</reference>
<proteinExistence type="predicted"/>
<name>A0ABN3NHY0_STRLO</name>
<accession>A0ABN3NHY0</accession>
<comment type="caution">
    <text evidence="2">The sequence shown here is derived from an EMBL/GenBank/DDBJ whole genome shotgun (WGS) entry which is preliminary data.</text>
</comment>
<evidence type="ECO:0000313" key="2">
    <source>
        <dbReference type="EMBL" id="GAA2522723.1"/>
    </source>
</evidence>
<evidence type="ECO:0000313" key="3">
    <source>
        <dbReference type="Proteomes" id="UP001501777"/>
    </source>
</evidence>
<feature type="compositionally biased region" description="Low complexity" evidence="1">
    <location>
        <begin position="10"/>
        <end position="20"/>
    </location>
</feature>
<protein>
    <submittedName>
        <fullName evidence="2">Uncharacterized protein</fullName>
    </submittedName>
</protein>
<dbReference type="Proteomes" id="UP001501777">
    <property type="component" value="Unassembled WGS sequence"/>
</dbReference>
<evidence type="ECO:0000256" key="1">
    <source>
        <dbReference type="SAM" id="MobiDB-lite"/>
    </source>
</evidence>
<organism evidence="2 3">
    <name type="scientific">Streptomyces longisporus</name>
    <dbReference type="NCBI Taxonomy" id="1948"/>
    <lineage>
        <taxon>Bacteria</taxon>
        <taxon>Bacillati</taxon>
        <taxon>Actinomycetota</taxon>
        <taxon>Actinomycetes</taxon>
        <taxon>Kitasatosporales</taxon>
        <taxon>Streptomycetaceae</taxon>
        <taxon>Streptomyces</taxon>
    </lineage>
</organism>
<dbReference type="EMBL" id="BAAASG010000029">
    <property type="protein sequence ID" value="GAA2522723.1"/>
    <property type="molecule type" value="Genomic_DNA"/>
</dbReference>
<feature type="region of interest" description="Disordered" evidence="1">
    <location>
        <begin position="1"/>
        <end position="20"/>
    </location>
</feature>
<sequence length="102" mass="10534">MGNRARHVARAGPAGRPRRAAGGLLPAVLILALAGAAGQQEGLDEGGCGCVVFPVGGQFPQYLVPLGVELVFVRSDVREQVALERSTAVSGAPRSFIVSNIR</sequence>
<gene>
    <name evidence="2" type="ORF">GCM10010276_87240</name>
</gene>